<sequence>QTHFILLDTHPKTDHVITVGRKDTFSTTAQSKDQTSIKDTRDYDFKEKCNEISVFGRLKTCSNFWKNNLHVSNFIQKIIDEGYFITFKSVPPAFFAKNNKSSLDNSNFVQDAIKSLLSKGCISEVSDIPKCCNPLTVAERNSKLRLVLDLRHVNQFVDNQKFKYEDLKTFAELFDQDDFFITFDLTSGYHHVDIHPEHKKYLGFHWLFPDGQTKYFIFNVLPFGLSSACYIFTKNMRPFIKKWRSEGIKKYNFYRRWYLWGEEVFAVR</sequence>
<dbReference type="PANTHER" id="PTHR33050">
    <property type="entry name" value="REVERSE TRANSCRIPTASE DOMAIN-CONTAINING PROTEIN"/>
    <property type="match status" value="1"/>
</dbReference>
<name>A0A7M5VC30_9CNID</name>
<feature type="domain" description="Reverse transcriptase" evidence="1">
    <location>
        <begin position="142"/>
        <end position="246"/>
    </location>
</feature>
<dbReference type="InterPro" id="IPR052055">
    <property type="entry name" value="Hepadnavirus_pol/RT"/>
</dbReference>
<dbReference type="Proteomes" id="UP000594262">
    <property type="component" value="Unplaced"/>
</dbReference>
<dbReference type="Gene3D" id="3.10.10.10">
    <property type="entry name" value="HIV Type 1 Reverse Transcriptase, subunit A, domain 1"/>
    <property type="match status" value="1"/>
</dbReference>
<dbReference type="Gene3D" id="3.30.70.270">
    <property type="match status" value="1"/>
</dbReference>
<dbReference type="InterPro" id="IPR043128">
    <property type="entry name" value="Rev_trsase/Diguanyl_cyclase"/>
</dbReference>
<dbReference type="Pfam" id="PF00078">
    <property type="entry name" value="RVT_1"/>
    <property type="match status" value="1"/>
</dbReference>
<organism evidence="2 3">
    <name type="scientific">Clytia hemisphaerica</name>
    <dbReference type="NCBI Taxonomy" id="252671"/>
    <lineage>
        <taxon>Eukaryota</taxon>
        <taxon>Metazoa</taxon>
        <taxon>Cnidaria</taxon>
        <taxon>Hydrozoa</taxon>
        <taxon>Hydroidolina</taxon>
        <taxon>Leptothecata</taxon>
        <taxon>Obeliida</taxon>
        <taxon>Clytiidae</taxon>
        <taxon>Clytia</taxon>
    </lineage>
</organism>
<dbReference type="EnsemblMetazoa" id="CLYHEMT009958.1">
    <property type="protein sequence ID" value="CLYHEMP009958.1"/>
    <property type="gene ID" value="CLYHEMG009958"/>
</dbReference>
<accession>A0A7M5VC30</accession>
<dbReference type="InterPro" id="IPR000477">
    <property type="entry name" value="RT_dom"/>
</dbReference>
<dbReference type="SUPFAM" id="SSF56672">
    <property type="entry name" value="DNA/RNA polymerases"/>
    <property type="match status" value="1"/>
</dbReference>
<dbReference type="AlphaFoldDB" id="A0A7M5VC30"/>
<dbReference type="PANTHER" id="PTHR33050:SF7">
    <property type="entry name" value="RIBONUCLEASE H"/>
    <property type="match status" value="1"/>
</dbReference>
<evidence type="ECO:0000313" key="3">
    <source>
        <dbReference type="Proteomes" id="UP000594262"/>
    </source>
</evidence>
<reference evidence="2" key="1">
    <citation type="submission" date="2021-01" db="UniProtKB">
        <authorList>
            <consortium name="EnsemblMetazoa"/>
        </authorList>
    </citation>
    <scope>IDENTIFICATION</scope>
</reference>
<evidence type="ECO:0000313" key="2">
    <source>
        <dbReference type="EnsemblMetazoa" id="CLYHEMP009958.1"/>
    </source>
</evidence>
<keyword evidence="3" id="KW-1185">Reference proteome</keyword>
<evidence type="ECO:0000259" key="1">
    <source>
        <dbReference type="Pfam" id="PF00078"/>
    </source>
</evidence>
<dbReference type="OrthoDB" id="5985998at2759"/>
<protein>
    <recommendedName>
        <fullName evidence="1">Reverse transcriptase domain-containing protein</fullName>
    </recommendedName>
</protein>
<dbReference type="InterPro" id="IPR043502">
    <property type="entry name" value="DNA/RNA_pol_sf"/>
</dbReference>
<proteinExistence type="predicted"/>